<dbReference type="InterPro" id="IPR018094">
    <property type="entry name" value="Thymidylate_kinase"/>
</dbReference>
<dbReference type="InterPro" id="IPR036157">
    <property type="entry name" value="dUTPase-like_sf"/>
</dbReference>
<dbReference type="InterPro" id="IPR008181">
    <property type="entry name" value="dUTPase"/>
</dbReference>
<evidence type="ECO:0000256" key="5">
    <source>
        <dbReference type="HAMAP-Rule" id="MF_00165"/>
    </source>
</evidence>
<feature type="region of interest" description="Disordered" evidence="6">
    <location>
        <begin position="444"/>
        <end position="464"/>
    </location>
</feature>
<dbReference type="CDD" id="cd01672">
    <property type="entry name" value="TMPK"/>
    <property type="match status" value="1"/>
</dbReference>
<dbReference type="InterPro" id="IPR039430">
    <property type="entry name" value="Thymidylate_kin-like_dom"/>
</dbReference>
<feature type="region of interest" description="Disordered" evidence="6">
    <location>
        <begin position="265"/>
        <end position="321"/>
    </location>
</feature>
<dbReference type="CDD" id="cd07557">
    <property type="entry name" value="trimeric_dUTPase"/>
    <property type="match status" value="1"/>
</dbReference>
<dbReference type="HAMAP" id="MF_00165">
    <property type="entry name" value="Thymidylate_kinase"/>
    <property type="match status" value="1"/>
</dbReference>
<dbReference type="GO" id="GO:0004170">
    <property type="term" value="F:dUTP diphosphatase activity"/>
    <property type="evidence" value="ECO:0007669"/>
    <property type="project" value="UniProtKB-EC"/>
</dbReference>
<protein>
    <recommendedName>
        <fullName evidence="5">Thymidylate kinase</fullName>
        <ecNumber evidence="5">2.7.4.9</ecNumber>
    </recommendedName>
    <alternativeName>
        <fullName evidence="5">dTMP kinase</fullName>
    </alternativeName>
</protein>
<dbReference type="NCBIfam" id="TIGR00576">
    <property type="entry name" value="dut"/>
    <property type="match status" value="1"/>
</dbReference>
<comment type="function">
    <text evidence="5">Phosphorylation of dTMP to form dTDP in both de novo and salvage pathways of dTTP synthesis.</text>
</comment>
<dbReference type="Gene3D" id="3.40.50.300">
    <property type="entry name" value="P-loop containing nucleotide triphosphate hydrolases"/>
    <property type="match status" value="1"/>
</dbReference>
<dbReference type="GO" id="GO:0000287">
    <property type="term" value="F:magnesium ion binding"/>
    <property type="evidence" value="ECO:0007669"/>
    <property type="project" value="InterPro"/>
</dbReference>
<dbReference type="GO" id="GO:0046081">
    <property type="term" value="P:dUTP catabolic process"/>
    <property type="evidence" value="ECO:0007669"/>
    <property type="project" value="InterPro"/>
</dbReference>
<dbReference type="PANTHER" id="PTHR11241:SF0">
    <property type="entry name" value="DEOXYURIDINE 5'-TRIPHOSPHATE NUCLEOTIDOHYDROLASE"/>
    <property type="match status" value="1"/>
</dbReference>
<name>A0A2N2DYD5_9BACT</name>
<dbReference type="GO" id="GO:0006226">
    <property type="term" value="P:dUMP biosynthetic process"/>
    <property type="evidence" value="ECO:0007669"/>
    <property type="project" value="InterPro"/>
</dbReference>
<keyword evidence="5" id="KW-0547">Nucleotide-binding</keyword>
<dbReference type="NCBIfam" id="NF001862">
    <property type="entry name" value="PRK00601.1"/>
    <property type="match status" value="1"/>
</dbReference>
<evidence type="ECO:0000256" key="3">
    <source>
        <dbReference type="ARBA" id="ARBA00023080"/>
    </source>
</evidence>
<dbReference type="GO" id="GO:0006233">
    <property type="term" value="P:dTDP biosynthetic process"/>
    <property type="evidence" value="ECO:0007669"/>
    <property type="project" value="InterPro"/>
</dbReference>
<keyword evidence="5" id="KW-0545">Nucleotide biosynthesis</keyword>
<dbReference type="GO" id="GO:0004798">
    <property type="term" value="F:dTMP kinase activity"/>
    <property type="evidence" value="ECO:0007669"/>
    <property type="project" value="UniProtKB-UniRule"/>
</dbReference>
<dbReference type="GO" id="GO:0005524">
    <property type="term" value="F:ATP binding"/>
    <property type="evidence" value="ECO:0007669"/>
    <property type="project" value="UniProtKB-UniRule"/>
</dbReference>
<proteinExistence type="inferred from homology"/>
<dbReference type="GO" id="GO:0006235">
    <property type="term" value="P:dTTP biosynthetic process"/>
    <property type="evidence" value="ECO:0007669"/>
    <property type="project" value="UniProtKB-UniRule"/>
</dbReference>
<comment type="catalytic activity">
    <reaction evidence="4">
        <text>dUTP + H2O = dUMP + diphosphate + H(+)</text>
        <dbReference type="Rhea" id="RHEA:10248"/>
        <dbReference type="ChEBI" id="CHEBI:15377"/>
        <dbReference type="ChEBI" id="CHEBI:15378"/>
        <dbReference type="ChEBI" id="CHEBI:33019"/>
        <dbReference type="ChEBI" id="CHEBI:61555"/>
        <dbReference type="ChEBI" id="CHEBI:246422"/>
        <dbReference type="EC" id="3.6.1.23"/>
    </reaction>
</comment>
<dbReference type="SUPFAM" id="SSF51283">
    <property type="entry name" value="dUTPase-like"/>
    <property type="match status" value="1"/>
</dbReference>
<dbReference type="Gene3D" id="2.70.40.10">
    <property type="match status" value="1"/>
</dbReference>
<keyword evidence="2" id="KW-0378">Hydrolase</keyword>
<feature type="compositionally biased region" description="Polar residues" evidence="6">
    <location>
        <begin position="265"/>
        <end position="282"/>
    </location>
</feature>
<evidence type="ECO:0000259" key="8">
    <source>
        <dbReference type="Pfam" id="PF02223"/>
    </source>
</evidence>
<feature type="compositionally biased region" description="Gly residues" evidence="6">
    <location>
        <begin position="455"/>
        <end position="464"/>
    </location>
</feature>
<comment type="caution">
    <text evidence="9">The sequence shown here is derived from an EMBL/GenBank/DDBJ whole genome shotgun (WGS) entry which is preliminary data.</text>
</comment>
<comment type="similarity">
    <text evidence="1">Belongs to the dUTPase family.</text>
</comment>
<comment type="catalytic activity">
    <reaction evidence="5">
        <text>dTMP + ATP = dTDP + ADP</text>
        <dbReference type="Rhea" id="RHEA:13517"/>
        <dbReference type="ChEBI" id="CHEBI:30616"/>
        <dbReference type="ChEBI" id="CHEBI:58369"/>
        <dbReference type="ChEBI" id="CHEBI:63528"/>
        <dbReference type="ChEBI" id="CHEBI:456216"/>
        <dbReference type="EC" id="2.7.4.9"/>
    </reaction>
</comment>
<dbReference type="Proteomes" id="UP000233325">
    <property type="component" value="Unassembled WGS sequence"/>
</dbReference>
<dbReference type="InterPro" id="IPR027417">
    <property type="entry name" value="P-loop_NTPase"/>
</dbReference>
<accession>A0A2N2DYD5</accession>
<keyword evidence="5" id="KW-0808">Transferase</keyword>
<evidence type="ECO:0000313" key="10">
    <source>
        <dbReference type="Proteomes" id="UP000233325"/>
    </source>
</evidence>
<evidence type="ECO:0000256" key="2">
    <source>
        <dbReference type="ARBA" id="ARBA00022801"/>
    </source>
</evidence>
<feature type="binding site" evidence="5">
    <location>
        <begin position="13"/>
        <end position="20"/>
    </location>
    <ligand>
        <name>ATP</name>
        <dbReference type="ChEBI" id="CHEBI:30616"/>
    </ligand>
</feature>
<dbReference type="InterPro" id="IPR033704">
    <property type="entry name" value="dUTPase_trimeric"/>
</dbReference>
<evidence type="ECO:0000313" key="9">
    <source>
        <dbReference type="EMBL" id="PKM87489.1"/>
    </source>
</evidence>
<dbReference type="SUPFAM" id="SSF52540">
    <property type="entry name" value="P-loop containing nucleoside triphosphate hydrolases"/>
    <property type="match status" value="1"/>
</dbReference>
<keyword evidence="5" id="KW-0067">ATP-binding</keyword>
<dbReference type="AlphaFoldDB" id="A0A2N2DYD5"/>
<gene>
    <name evidence="5" type="primary">tmk</name>
    <name evidence="9" type="ORF">CVU83_02960</name>
</gene>
<dbReference type="EC" id="2.7.4.9" evidence="5"/>
<dbReference type="InterPro" id="IPR029054">
    <property type="entry name" value="dUTPase-like"/>
</dbReference>
<dbReference type="NCBIfam" id="TIGR00041">
    <property type="entry name" value="DTMP_kinase"/>
    <property type="match status" value="1"/>
</dbReference>
<keyword evidence="5" id="KW-0418">Kinase</keyword>
<evidence type="ECO:0000259" key="7">
    <source>
        <dbReference type="Pfam" id="PF00692"/>
    </source>
</evidence>
<sequence length="464" mass="51734">MSEYLGKFIVIDGTDGSGKTTQLQLLVGKLQAEGYDVQIADFPQYNTKSAGMVEEYLSGKYGGADDVNPYAASLLYATDRFDASFQIREWLKQGKVVVCNRYVSASFAHQGGKIPNALERKLFFNWLSEIEYKIFNIPKPDLYLILHVEAEVAQQMAKDRGREDWKGKTKDIHEDNIDHLKKAEQVYLEIAQTMPDFRLIKCTRNNEVMSREDIHYLVWLYANRILSIGGIKKSPDFQAVSDILVKKGRVTPNLPELMNAPRASMTINPEQKAPINSNTDNSLRGIPAHPEDENNETKNIPEAPSQAYYPPQSEPTQPQPNLKMSSIRFERLRPEAKLPVRAHASDAGLDLFACEDCSIPPYGQDAIATGLRFSIPEGYVGLIWDKSGLANQGFKTMGGVIDASYRGEIKVVFKNLSEDIYHVQAGQKIAQLLIQKVETPTVEEGPIDVGEGRGENGFGSTGLN</sequence>
<dbReference type="EMBL" id="PHAH01000042">
    <property type="protein sequence ID" value="PKM87489.1"/>
    <property type="molecule type" value="Genomic_DNA"/>
</dbReference>
<organism evidence="9 10">
    <name type="scientific">Candidatus Falkowbacteria bacterium HGW-Falkowbacteria-2</name>
    <dbReference type="NCBI Taxonomy" id="2013769"/>
    <lineage>
        <taxon>Bacteria</taxon>
        <taxon>Candidatus Falkowiibacteriota</taxon>
    </lineage>
</organism>
<dbReference type="PANTHER" id="PTHR11241">
    <property type="entry name" value="DEOXYURIDINE 5'-TRIPHOSPHATE NUCLEOTIDOHYDROLASE"/>
    <property type="match status" value="1"/>
</dbReference>
<dbReference type="Pfam" id="PF00692">
    <property type="entry name" value="dUTPase"/>
    <property type="match status" value="1"/>
</dbReference>
<feature type="domain" description="Thymidylate kinase-like" evidence="8">
    <location>
        <begin position="11"/>
        <end position="208"/>
    </location>
</feature>
<evidence type="ECO:0000256" key="4">
    <source>
        <dbReference type="ARBA" id="ARBA00047686"/>
    </source>
</evidence>
<reference evidence="9 10" key="1">
    <citation type="journal article" date="2017" name="ISME J.">
        <title>Potential for microbial H2 and metal transformations associated with novel bacteria and archaea in deep terrestrial subsurface sediments.</title>
        <authorList>
            <person name="Hernsdorf A.W."/>
            <person name="Amano Y."/>
            <person name="Miyakawa K."/>
            <person name="Ise K."/>
            <person name="Suzuki Y."/>
            <person name="Anantharaman K."/>
            <person name="Probst A."/>
            <person name="Burstein D."/>
            <person name="Thomas B.C."/>
            <person name="Banfield J.F."/>
        </authorList>
    </citation>
    <scope>NUCLEOTIDE SEQUENCE [LARGE SCALE GENOMIC DNA]</scope>
    <source>
        <strain evidence="9">HGW-Falkowbacteria-2</strain>
    </source>
</reference>
<feature type="domain" description="dUTPase-like" evidence="7">
    <location>
        <begin position="335"/>
        <end position="462"/>
    </location>
</feature>
<evidence type="ECO:0000256" key="1">
    <source>
        <dbReference type="ARBA" id="ARBA00006581"/>
    </source>
</evidence>
<evidence type="ECO:0000256" key="6">
    <source>
        <dbReference type="SAM" id="MobiDB-lite"/>
    </source>
</evidence>
<dbReference type="Pfam" id="PF02223">
    <property type="entry name" value="Thymidylate_kin"/>
    <property type="match status" value="1"/>
</dbReference>
<keyword evidence="3" id="KW-0546">Nucleotide metabolism</keyword>
<comment type="similarity">
    <text evidence="5">Belongs to the thymidylate kinase family.</text>
</comment>